<evidence type="ECO:0000313" key="3">
    <source>
        <dbReference type="Proteomes" id="UP000006790"/>
    </source>
</evidence>
<feature type="compositionally biased region" description="Basic residues" evidence="1">
    <location>
        <begin position="143"/>
        <end position="152"/>
    </location>
</feature>
<gene>
    <name evidence="2" type="ordered locus">Ecym_5225</name>
</gene>
<proteinExistence type="predicted"/>
<organism evidence="2 3">
    <name type="scientific">Eremothecium cymbalariae (strain CBS 270.75 / DBVPG 7215 / KCTC 17166 / NRRL Y-17582)</name>
    <name type="common">Yeast</name>
    <dbReference type="NCBI Taxonomy" id="931890"/>
    <lineage>
        <taxon>Eukaryota</taxon>
        <taxon>Fungi</taxon>
        <taxon>Dikarya</taxon>
        <taxon>Ascomycota</taxon>
        <taxon>Saccharomycotina</taxon>
        <taxon>Saccharomycetes</taxon>
        <taxon>Saccharomycetales</taxon>
        <taxon>Saccharomycetaceae</taxon>
        <taxon>Eremothecium</taxon>
    </lineage>
</organism>
<name>I6ND51_ERECY</name>
<dbReference type="OrthoDB" id="4035860at2759"/>
<feature type="region of interest" description="Disordered" evidence="1">
    <location>
        <begin position="128"/>
        <end position="153"/>
    </location>
</feature>
<protein>
    <submittedName>
        <fullName evidence="2">Uncharacterized protein</fullName>
    </submittedName>
</protein>
<dbReference type="EMBL" id="CP002501">
    <property type="protein sequence ID" value="AET39993.1"/>
    <property type="molecule type" value="Genomic_DNA"/>
</dbReference>
<dbReference type="HOGENOM" id="CLU_083988_0_0_1"/>
<evidence type="ECO:0000256" key="1">
    <source>
        <dbReference type="SAM" id="MobiDB-lite"/>
    </source>
</evidence>
<keyword evidence="3" id="KW-1185">Reference proteome</keyword>
<dbReference type="AlphaFoldDB" id="I6ND51"/>
<dbReference type="KEGG" id="erc:Ecym_5225"/>
<evidence type="ECO:0000313" key="2">
    <source>
        <dbReference type="EMBL" id="AET39993.1"/>
    </source>
</evidence>
<accession>I6ND51</accession>
<dbReference type="eggNOG" id="ENOG502SAAB">
    <property type="taxonomic scope" value="Eukaryota"/>
</dbReference>
<dbReference type="Proteomes" id="UP000006790">
    <property type="component" value="Chromosome 5"/>
</dbReference>
<feature type="region of interest" description="Disordered" evidence="1">
    <location>
        <begin position="29"/>
        <end position="49"/>
    </location>
</feature>
<dbReference type="FunCoup" id="I6ND51">
    <property type="interactions" value="16"/>
</dbReference>
<sequence>MSSSHNQNTTFQERRNKLSIWVKKFIQPNREHKSSSSLNQRSQKPQRRQLLSVDQEPILSIDPDINDNDTQNSIFTVSARDVFSTSNSTAASLEVHPLCSTTKQSHRGHRHNNHHQNQLTNNYFTHRNPQHQQQQDSAATSSTHHHQHHHHLPQVSRIDFENPNDNASTVPLVSVCSSSIKSSTFSDAHSLQSTRATVFSNKTFDTNSSTIGIPPASIVDRGRYTVAAPSVLSMATSQTTQPPPQQQGRSSYHRTNSVHTSVSVTSVATILDS</sequence>
<feature type="region of interest" description="Disordered" evidence="1">
    <location>
        <begin position="234"/>
        <end position="259"/>
    </location>
</feature>
<feature type="compositionally biased region" description="Low complexity" evidence="1">
    <location>
        <begin position="130"/>
        <end position="142"/>
    </location>
</feature>
<reference evidence="2 3" key="1">
    <citation type="journal article" date="2011" name="G3 (Bethesda)">
        <title>Genome evolution in the Eremothecium clade of the Saccharomyces complex revealed by comparative genomics.</title>
        <authorList>
            <person name="Wendland J."/>
            <person name="Walther A."/>
        </authorList>
    </citation>
    <scope>NUCLEOTIDE SEQUENCE [LARGE SCALE GENOMIC DNA]</scope>
    <source>
        <strain evidence="3">CBS 270.75 / DBVPG 7215 / KCTC 17166 / NRRL Y-17582</strain>
    </source>
</reference>
<dbReference type="InParanoid" id="I6ND51"/>
<dbReference type="RefSeq" id="XP_003646810.1">
    <property type="nucleotide sequence ID" value="XM_003646762.1"/>
</dbReference>
<dbReference type="GeneID" id="11470713"/>